<keyword evidence="6" id="KW-0472">Membrane</keyword>
<dbReference type="EMBL" id="JAGTXB010000021">
    <property type="protein sequence ID" value="MBS0031313.1"/>
    <property type="molecule type" value="Genomic_DNA"/>
</dbReference>
<evidence type="ECO:0000256" key="3">
    <source>
        <dbReference type="ARBA" id="ARBA00023012"/>
    </source>
</evidence>
<dbReference type="SUPFAM" id="SSF55874">
    <property type="entry name" value="ATPase domain of HSP90 chaperone/DNA topoisomerase II/histidine kinase"/>
    <property type="match status" value="1"/>
</dbReference>
<dbReference type="PROSITE" id="PS50005">
    <property type="entry name" value="TPR"/>
    <property type="match status" value="1"/>
</dbReference>
<dbReference type="RefSeq" id="WP_211976476.1">
    <property type="nucleotide sequence ID" value="NZ_CBFHAM010000149.1"/>
</dbReference>
<evidence type="ECO:0000313" key="9">
    <source>
        <dbReference type="EMBL" id="MBS0031313.1"/>
    </source>
</evidence>
<keyword evidence="7" id="KW-0732">Signal</keyword>
<evidence type="ECO:0000256" key="4">
    <source>
        <dbReference type="PROSITE-ProRule" id="PRU00339"/>
    </source>
</evidence>
<keyword evidence="4" id="KW-0802">TPR repeat</keyword>
<keyword evidence="2 9" id="KW-0418">Kinase</keyword>
<dbReference type="Gene3D" id="1.25.40.10">
    <property type="entry name" value="Tetratricopeptide repeat domain"/>
    <property type="match status" value="2"/>
</dbReference>
<dbReference type="PROSITE" id="PS50109">
    <property type="entry name" value="HIS_KIN"/>
    <property type="match status" value="1"/>
</dbReference>
<sequence>MLRILFLSCCLFLCGSTFLHAQYTRQQDSMLRVINGQPTGREQVNALYKYGCMLLPYSLPDAEMAFRRGLRVSRKLLYHKGVADFACYYMYIQDMRGEYQQSLFLLKQAVIIYSCLKDTIGQVNAISFCGMEYQQMADFSAAASAYLEALKLADAAKDSTTAGMMINNLATVFNALGDYRKGFSYASMAYEHGIRRKSRMRIAAALLNMGESKSRQGASADATQYFNRALALGRETGDSLLVLSALTGIGRTLSDQQQHKLSLHTYEKALLIAEDDPGPENLMLLYMGYANALYKSGKYPLAARYLDKTIRLAKIYHSGDELRRAYLTASDNMAAQKLYSQAFSLRKAYEILNDSLVGDATRRNVQQLEMQYQSEKKDRDLAEKKLELAKKDLQLQQKNIWIGIFFSGVVLLLIGCFLVWQKLQHRHHLQEQQLQTMEIEKTVEVLEAMMQGEEKERTRLSKDLHDGVGGLLSAVKMHFWALKYERSYLQQDKGFNHALGMLDDAIGEVRKTAHNLMPEILVRMGLAAALEFFCNNVSHSRQLQISCYTSGEMQRFKGNFELSVYRIVQELVNNIIKHSHATEALVQITQHDQLLTITVEDNGVGFENVANSTGGMGLKNLHTRIKSLNGHLTLTATPGCGTTVYIEFNIAIMQLMEMQPLC</sequence>
<keyword evidence="10" id="KW-1185">Reference proteome</keyword>
<evidence type="ECO:0000256" key="7">
    <source>
        <dbReference type="SAM" id="SignalP"/>
    </source>
</evidence>
<keyword evidence="1" id="KW-0808">Transferase</keyword>
<dbReference type="Pfam" id="PF13424">
    <property type="entry name" value="TPR_12"/>
    <property type="match status" value="1"/>
</dbReference>
<keyword evidence="3" id="KW-0902">Two-component regulatory system</keyword>
<evidence type="ECO:0000256" key="1">
    <source>
        <dbReference type="ARBA" id="ARBA00022679"/>
    </source>
</evidence>
<dbReference type="InterPro" id="IPR036890">
    <property type="entry name" value="HATPase_C_sf"/>
</dbReference>
<dbReference type="SMART" id="SM00387">
    <property type="entry name" value="HATPase_c"/>
    <property type="match status" value="1"/>
</dbReference>
<dbReference type="InterPro" id="IPR011712">
    <property type="entry name" value="Sig_transdc_His_kin_sub3_dim/P"/>
</dbReference>
<feature type="coiled-coil region" evidence="5">
    <location>
        <begin position="429"/>
        <end position="463"/>
    </location>
</feature>
<feature type="domain" description="Histidine kinase" evidence="8">
    <location>
        <begin position="564"/>
        <end position="652"/>
    </location>
</feature>
<dbReference type="Pfam" id="PF02518">
    <property type="entry name" value="HATPase_c"/>
    <property type="match status" value="1"/>
</dbReference>
<reference evidence="9 10" key="1">
    <citation type="submission" date="2021-04" db="EMBL/GenBank/DDBJ databases">
        <title>Chitinophaga sp. nov., isolated from the rhizosphere soil.</title>
        <authorList>
            <person name="He S."/>
        </authorList>
    </citation>
    <scope>NUCLEOTIDE SEQUENCE [LARGE SCALE GENOMIC DNA]</scope>
    <source>
        <strain evidence="9 10">2R12</strain>
    </source>
</reference>
<keyword evidence="6" id="KW-0812">Transmembrane</keyword>
<evidence type="ECO:0000256" key="6">
    <source>
        <dbReference type="SAM" id="Phobius"/>
    </source>
</evidence>
<dbReference type="InterPro" id="IPR011990">
    <property type="entry name" value="TPR-like_helical_dom_sf"/>
</dbReference>
<dbReference type="CDD" id="cd16917">
    <property type="entry name" value="HATPase_UhpB-NarQ-NarX-like"/>
    <property type="match status" value="1"/>
</dbReference>
<keyword evidence="5" id="KW-0175">Coiled coil</keyword>
<proteinExistence type="predicted"/>
<evidence type="ECO:0000259" key="8">
    <source>
        <dbReference type="PROSITE" id="PS50109"/>
    </source>
</evidence>
<feature type="chain" id="PRO_5046621963" evidence="7">
    <location>
        <begin position="22"/>
        <end position="662"/>
    </location>
</feature>
<evidence type="ECO:0000313" key="10">
    <source>
        <dbReference type="Proteomes" id="UP000676386"/>
    </source>
</evidence>
<evidence type="ECO:0000256" key="5">
    <source>
        <dbReference type="SAM" id="Coils"/>
    </source>
</evidence>
<organism evidence="9 10">
    <name type="scientific">Chitinophaga hostae</name>
    <dbReference type="NCBI Taxonomy" id="2831022"/>
    <lineage>
        <taxon>Bacteria</taxon>
        <taxon>Pseudomonadati</taxon>
        <taxon>Bacteroidota</taxon>
        <taxon>Chitinophagia</taxon>
        <taxon>Chitinophagales</taxon>
        <taxon>Chitinophagaceae</taxon>
        <taxon>Chitinophaga</taxon>
    </lineage>
</organism>
<dbReference type="InterPro" id="IPR003594">
    <property type="entry name" value="HATPase_dom"/>
</dbReference>
<dbReference type="Gene3D" id="3.30.565.10">
    <property type="entry name" value="Histidine kinase-like ATPase, C-terminal domain"/>
    <property type="match status" value="1"/>
</dbReference>
<feature type="repeat" description="TPR" evidence="4">
    <location>
        <begin position="203"/>
        <end position="236"/>
    </location>
</feature>
<protein>
    <submittedName>
        <fullName evidence="9">Sensor histidine kinase</fullName>
    </submittedName>
</protein>
<dbReference type="SMART" id="SM00028">
    <property type="entry name" value="TPR"/>
    <property type="match status" value="4"/>
</dbReference>
<evidence type="ECO:0000256" key="2">
    <source>
        <dbReference type="ARBA" id="ARBA00022777"/>
    </source>
</evidence>
<dbReference type="Pfam" id="PF07730">
    <property type="entry name" value="HisKA_3"/>
    <property type="match status" value="1"/>
</dbReference>
<feature type="coiled-coil region" evidence="5">
    <location>
        <begin position="365"/>
        <end position="399"/>
    </location>
</feature>
<dbReference type="InterPro" id="IPR005467">
    <property type="entry name" value="His_kinase_dom"/>
</dbReference>
<dbReference type="GO" id="GO:0016301">
    <property type="term" value="F:kinase activity"/>
    <property type="evidence" value="ECO:0007669"/>
    <property type="project" value="UniProtKB-KW"/>
</dbReference>
<feature type="transmembrane region" description="Helical" evidence="6">
    <location>
        <begin position="400"/>
        <end position="420"/>
    </location>
</feature>
<gene>
    <name evidence="9" type="ORF">KE626_28545</name>
</gene>
<name>A0ABS5J7X0_9BACT</name>
<dbReference type="InterPro" id="IPR019734">
    <property type="entry name" value="TPR_rpt"/>
</dbReference>
<dbReference type="InterPro" id="IPR050482">
    <property type="entry name" value="Sensor_HK_TwoCompSys"/>
</dbReference>
<feature type="signal peptide" evidence="7">
    <location>
        <begin position="1"/>
        <end position="21"/>
    </location>
</feature>
<keyword evidence="6" id="KW-1133">Transmembrane helix</keyword>
<dbReference type="Gene3D" id="1.20.5.1930">
    <property type="match status" value="1"/>
</dbReference>
<dbReference type="Proteomes" id="UP000676386">
    <property type="component" value="Unassembled WGS sequence"/>
</dbReference>
<accession>A0ABS5J7X0</accession>
<comment type="caution">
    <text evidence="9">The sequence shown here is derived from an EMBL/GenBank/DDBJ whole genome shotgun (WGS) entry which is preliminary data.</text>
</comment>
<dbReference type="SUPFAM" id="SSF48452">
    <property type="entry name" value="TPR-like"/>
    <property type="match status" value="2"/>
</dbReference>
<dbReference type="PANTHER" id="PTHR24421">
    <property type="entry name" value="NITRATE/NITRITE SENSOR PROTEIN NARX-RELATED"/>
    <property type="match status" value="1"/>
</dbReference>